<dbReference type="InterPro" id="IPR036974">
    <property type="entry name" value="PUA_sf"/>
</dbReference>
<dbReference type="CDD" id="cd11572">
    <property type="entry name" value="RlmI_M_like"/>
    <property type="match status" value="1"/>
</dbReference>
<dbReference type="InterPro" id="IPR015947">
    <property type="entry name" value="PUA-like_sf"/>
</dbReference>
<dbReference type="GO" id="GO:0032259">
    <property type="term" value="P:methylation"/>
    <property type="evidence" value="ECO:0007669"/>
    <property type="project" value="UniProtKB-KW"/>
</dbReference>
<keyword evidence="3 9" id="KW-0489">Methyltransferase</keyword>
<dbReference type="Pfam" id="PF17785">
    <property type="entry name" value="PUA_3"/>
    <property type="match status" value="1"/>
</dbReference>
<dbReference type="InterPro" id="IPR019614">
    <property type="entry name" value="SAM-dep_methyl-trfase"/>
</dbReference>
<dbReference type="PANTHER" id="PTHR42873">
    <property type="entry name" value="RIBOSOMAL RNA LARGE SUBUNIT METHYLTRANSFERASE"/>
    <property type="match status" value="1"/>
</dbReference>
<sequence>MKAQRPYPRATITPKGEHALVKGHPWVYEAEVLFMEPAPGLDEVPNGCLVDVVNRKGSYLGTGLLSLRSKIRIRLITRNANDTFDQAFWKRKVAWAWEYRKTVMGEDASCCRVLFSEADGFPGMVVDRFNDVLVAETLSVGMEQLKPVIFGALLEVLAEDGIAIRGLYERNDAATRKLEGLEQTAGWFAGVAGDEAPASLDPLAPGASGTESFGPTATQIVENGVRYEVDFENGQKTGFFLDQKYNRRAVAKLAAGKHVLDCFTHTGSFALNAAHGGAAYVNAVDISELAVAQARKNAQLNGLEEHMDFTAVNVFDLLPQLEAARDRTYDFIVLDPPAFTKSRKTIDSAARGYKEINYRAMKLLPRGGYLATCSCSHFMDTERFKHVVASAAHDAGVQLRQIEERQQAPDHPIVWGIPETDYLKFFIFQVV</sequence>
<accession>A0A4Q2JYH4</accession>
<keyword evidence="5" id="KW-0949">S-adenosyl-L-methionine</keyword>
<evidence type="ECO:0000313" key="10">
    <source>
        <dbReference type="Proteomes" id="UP000293345"/>
    </source>
</evidence>
<dbReference type="OrthoDB" id="129465at2"/>
<dbReference type="Gene3D" id="3.30.750.80">
    <property type="entry name" value="RNA methyltransferase domain (HRMD) like"/>
    <property type="match status" value="1"/>
</dbReference>
<dbReference type="Gene3D" id="2.30.130.10">
    <property type="entry name" value="PUA domain"/>
    <property type="match status" value="1"/>
</dbReference>
<evidence type="ECO:0000313" key="9">
    <source>
        <dbReference type="EMBL" id="RXZ54109.1"/>
    </source>
</evidence>
<dbReference type="InterPro" id="IPR041532">
    <property type="entry name" value="RlmI-like_PUA"/>
</dbReference>
<dbReference type="RefSeq" id="WP_129424146.1">
    <property type="nucleotide sequence ID" value="NZ_SDPW01000001.1"/>
</dbReference>
<dbReference type="GO" id="GO:0008168">
    <property type="term" value="F:methyltransferase activity"/>
    <property type="evidence" value="ECO:0007669"/>
    <property type="project" value="UniProtKB-KW"/>
</dbReference>
<dbReference type="Pfam" id="PF10672">
    <property type="entry name" value="Methyltrans_SAM"/>
    <property type="match status" value="1"/>
</dbReference>
<dbReference type="EMBL" id="SDPW01000001">
    <property type="protein sequence ID" value="RXZ54109.1"/>
    <property type="molecule type" value="Genomic_DNA"/>
</dbReference>
<comment type="subcellular location">
    <subcellularLocation>
        <location evidence="1">Cytoplasm</location>
    </subcellularLocation>
</comment>
<organism evidence="9 10">
    <name type="scientific">Senegalimassilia faecalis</name>
    <dbReference type="NCBI Taxonomy" id="2509433"/>
    <lineage>
        <taxon>Bacteria</taxon>
        <taxon>Bacillati</taxon>
        <taxon>Actinomycetota</taxon>
        <taxon>Coriobacteriia</taxon>
        <taxon>Coriobacteriales</taxon>
        <taxon>Coriobacteriaceae</taxon>
        <taxon>Senegalimassilia</taxon>
    </lineage>
</organism>
<evidence type="ECO:0000256" key="6">
    <source>
        <dbReference type="ARBA" id="ARBA00038091"/>
    </source>
</evidence>
<comment type="similarity">
    <text evidence="6">Belongs to the methyltransferase superfamily. RlmI family.</text>
</comment>
<feature type="domain" description="S-adenosylmethionine-dependent methyltransferase" evidence="7">
    <location>
        <begin position="218"/>
        <end position="382"/>
    </location>
</feature>
<evidence type="ECO:0000256" key="4">
    <source>
        <dbReference type="ARBA" id="ARBA00022679"/>
    </source>
</evidence>
<dbReference type="Gene3D" id="3.40.50.150">
    <property type="entry name" value="Vaccinia Virus protein VP39"/>
    <property type="match status" value="1"/>
</dbReference>
<evidence type="ECO:0000256" key="2">
    <source>
        <dbReference type="ARBA" id="ARBA00022490"/>
    </source>
</evidence>
<keyword evidence="2" id="KW-0963">Cytoplasm</keyword>
<dbReference type="SUPFAM" id="SSF88697">
    <property type="entry name" value="PUA domain-like"/>
    <property type="match status" value="1"/>
</dbReference>
<evidence type="ECO:0000256" key="5">
    <source>
        <dbReference type="ARBA" id="ARBA00022691"/>
    </source>
</evidence>
<dbReference type="AlphaFoldDB" id="A0A4Q2JYH4"/>
<keyword evidence="10" id="KW-1185">Reference proteome</keyword>
<dbReference type="PANTHER" id="PTHR42873:SF1">
    <property type="entry name" value="S-ADENOSYLMETHIONINE-DEPENDENT METHYLTRANSFERASE DOMAIN-CONTAINING PROTEIN"/>
    <property type="match status" value="1"/>
</dbReference>
<comment type="caution">
    <text evidence="9">The sequence shown here is derived from an EMBL/GenBank/DDBJ whole genome shotgun (WGS) entry which is preliminary data.</text>
</comment>
<dbReference type="InterPro" id="IPR029063">
    <property type="entry name" value="SAM-dependent_MTases_sf"/>
</dbReference>
<protein>
    <submittedName>
        <fullName evidence="9">Class I SAM-dependent rRNA methyltransferase</fullName>
    </submittedName>
</protein>
<evidence type="ECO:0000256" key="3">
    <source>
        <dbReference type="ARBA" id="ARBA00022603"/>
    </source>
</evidence>
<gene>
    <name evidence="9" type="ORF">ET524_06190</name>
</gene>
<dbReference type="CDD" id="cd02440">
    <property type="entry name" value="AdoMet_MTases"/>
    <property type="match status" value="1"/>
</dbReference>
<dbReference type="Proteomes" id="UP000293345">
    <property type="component" value="Unassembled WGS sequence"/>
</dbReference>
<proteinExistence type="inferred from homology"/>
<evidence type="ECO:0000259" key="7">
    <source>
        <dbReference type="Pfam" id="PF10672"/>
    </source>
</evidence>
<dbReference type="CDD" id="cd21153">
    <property type="entry name" value="PUA_RlmI"/>
    <property type="match status" value="1"/>
</dbReference>
<keyword evidence="4 9" id="KW-0808">Transferase</keyword>
<dbReference type="GO" id="GO:0005737">
    <property type="term" value="C:cytoplasm"/>
    <property type="evidence" value="ECO:0007669"/>
    <property type="project" value="UniProtKB-SubCell"/>
</dbReference>
<name>A0A4Q2JYH4_9ACTN</name>
<dbReference type="GO" id="GO:0003723">
    <property type="term" value="F:RNA binding"/>
    <property type="evidence" value="ECO:0007669"/>
    <property type="project" value="InterPro"/>
</dbReference>
<evidence type="ECO:0000259" key="8">
    <source>
        <dbReference type="Pfam" id="PF17785"/>
    </source>
</evidence>
<feature type="domain" description="RlmI-like PUA" evidence="8">
    <location>
        <begin position="11"/>
        <end position="78"/>
    </location>
</feature>
<reference evidence="9 10" key="1">
    <citation type="submission" date="2019-01" db="EMBL/GenBank/DDBJ databases">
        <title>Senegalimassilia sp. nov. KGMB04484 isolated human feces.</title>
        <authorList>
            <person name="Han K.-I."/>
            <person name="Kim J.-S."/>
            <person name="Lee K.C."/>
            <person name="Suh M.K."/>
            <person name="Eom M.K."/>
            <person name="Lee J.H."/>
            <person name="Park S.-H."/>
            <person name="Kang S.W."/>
            <person name="Park J.-E."/>
            <person name="Oh B.S."/>
            <person name="Yu S.Y."/>
            <person name="Choi S.-H."/>
            <person name="Lee D.H."/>
            <person name="Yoon H."/>
            <person name="Kim B.-Y."/>
            <person name="Lee J.H."/>
            <person name="Lee J.-S."/>
        </authorList>
    </citation>
    <scope>NUCLEOTIDE SEQUENCE [LARGE SCALE GENOMIC DNA]</scope>
    <source>
        <strain evidence="9 10">KGMB04484</strain>
    </source>
</reference>
<dbReference type="SUPFAM" id="SSF53335">
    <property type="entry name" value="S-adenosyl-L-methionine-dependent methyltransferases"/>
    <property type="match status" value="1"/>
</dbReference>
<evidence type="ECO:0000256" key="1">
    <source>
        <dbReference type="ARBA" id="ARBA00004496"/>
    </source>
</evidence>